<reference evidence="3 4" key="1">
    <citation type="journal article" date="2016" name="Proc. Natl. Acad. Sci. U.S.A.">
        <title>Comparative genomics of biotechnologically important yeasts.</title>
        <authorList>
            <person name="Riley R."/>
            <person name="Haridas S."/>
            <person name="Wolfe K.H."/>
            <person name="Lopes M.R."/>
            <person name="Hittinger C.T."/>
            <person name="Goeker M."/>
            <person name="Salamov A.A."/>
            <person name="Wisecaver J.H."/>
            <person name="Long T.M."/>
            <person name="Calvey C.H."/>
            <person name="Aerts A.L."/>
            <person name="Barry K.W."/>
            <person name="Choi C."/>
            <person name="Clum A."/>
            <person name="Coughlan A.Y."/>
            <person name="Deshpande S."/>
            <person name="Douglass A.P."/>
            <person name="Hanson S.J."/>
            <person name="Klenk H.-P."/>
            <person name="LaButti K.M."/>
            <person name="Lapidus A."/>
            <person name="Lindquist E.A."/>
            <person name="Lipzen A.M."/>
            <person name="Meier-Kolthoff J.P."/>
            <person name="Ohm R.A."/>
            <person name="Otillar R.P."/>
            <person name="Pangilinan J.L."/>
            <person name="Peng Y."/>
            <person name="Rokas A."/>
            <person name="Rosa C.A."/>
            <person name="Scheuner C."/>
            <person name="Sibirny A.A."/>
            <person name="Slot J.C."/>
            <person name="Stielow J.B."/>
            <person name="Sun H."/>
            <person name="Kurtzman C.P."/>
            <person name="Blackwell M."/>
            <person name="Grigoriev I.V."/>
            <person name="Jeffries T.W."/>
        </authorList>
    </citation>
    <scope>NUCLEOTIDE SEQUENCE [LARGE SCALE GENOMIC DNA]</scope>
    <source>
        <strain evidence="3 4">NRRL Y-11557</strain>
    </source>
</reference>
<dbReference type="SUPFAM" id="SSF50978">
    <property type="entry name" value="WD40 repeat-like"/>
    <property type="match status" value="1"/>
</dbReference>
<feature type="compositionally biased region" description="Basic and acidic residues" evidence="1">
    <location>
        <begin position="937"/>
        <end position="954"/>
    </location>
</feature>
<dbReference type="InterPro" id="IPR036322">
    <property type="entry name" value="WD40_repeat_dom_sf"/>
</dbReference>
<dbReference type="OrthoDB" id="21128at2759"/>
<protein>
    <recommendedName>
        <fullName evidence="2">EDC4-like protein pdc1 beta-propeller domain-containing protein</fullName>
    </recommendedName>
</protein>
<feature type="domain" description="EDC4-like protein pdc1 beta-propeller" evidence="2">
    <location>
        <begin position="263"/>
        <end position="610"/>
    </location>
</feature>
<feature type="region of interest" description="Disordered" evidence="1">
    <location>
        <begin position="1"/>
        <end position="26"/>
    </location>
</feature>
<evidence type="ECO:0000313" key="3">
    <source>
        <dbReference type="EMBL" id="ODQ72496.1"/>
    </source>
</evidence>
<evidence type="ECO:0000259" key="2">
    <source>
        <dbReference type="Pfam" id="PF24106"/>
    </source>
</evidence>
<feature type="compositionally biased region" description="Basic and acidic residues" evidence="1">
    <location>
        <begin position="808"/>
        <end position="842"/>
    </location>
</feature>
<dbReference type="InterPro" id="IPR015943">
    <property type="entry name" value="WD40/YVTN_repeat-like_dom_sf"/>
</dbReference>
<feature type="compositionally biased region" description="Basic and acidic residues" evidence="1">
    <location>
        <begin position="902"/>
        <end position="928"/>
    </location>
</feature>
<accession>A0A1E3Q487</accession>
<dbReference type="STRING" id="675824.A0A1E3Q487"/>
<feature type="compositionally biased region" description="Polar residues" evidence="1">
    <location>
        <begin position="150"/>
        <end position="162"/>
    </location>
</feature>
<feature type="region of interest" description="Disordered" evidence="1">
    <location>
        <begin position="137"/>
        <end position="198"/>
    </location>
</feature>
<dbReference type="Pfam" id="PF24106">
    <property type="entry name" value="Beta-prop_EDC4L"/>
    <property type="match status" value="1"/>
</dbReference>
<organism evidence="3 4">
    <name type="scientific">Lipomyces starkeyi NRRL Y-11557</name>
    <dbReference type="NCBI Taxonomy" id="675824"/>
    <lineage>
        <taxon>Eukaryota</taxon>
        <taxon>Fungi</taxon>
        <taxon>Dikarya</taxon>
        <taxon>Ascomycota</taxon>
        <taxon>Saccharomycotina</taxon>
        <taxon>Lipomycetes</taxon>
        <taxon>Lipomycetales</taxon>
        <taxon>Lipomycetaceae</taxon>
        <taxon>Lipomyces</taxon>
    </lineage>
</organism>
<name>A0A1E3Q487_LIPST</name>
<gene>
    <name evidence="3" type="ORF">LIPSTDRAFT_3889</name>
</gene>
<dbReference type="Proteomes" id="UP000094385">
    <property type="component" value="Unassembled WGS sequence"/>
</dbReference>
<sequence>MNSKALLDLLQGKTEPATSSPTFQDPAISIARPAPAANPVMIASLFVKSNGTTKSPIEEQPKTPGGELKPLLKPTGSGNSSSAAPSPAMPGIVPEPISEPEATPVHSQQSSASSSFSKLLDAKPRFTYANPFHDLEAKSPLRKLRPPTPISKSATSSSTNLKNEVVPEAPPEPATAENTEAKDATPLPPVDPAITSSSAIKLPKPTTVDAVESQLVEKIVESQAPAQATGSQLEVEEVPVGFKLPLQMPSIVSVESLSVSGSISVDDCEAIANFTRDRNAFDRNILAVNEDFIAYPVGSGVRVLSQEDGTYTVLVGHEDNRIINVLFSNYRSSSGTSMLVSTTASNEVIVWELLTKNFKQTPRQNHYRKLIRIEKLPPNSEHVPKSRVHWPTIAGCVAVAVSKRIYIFPLNPETFYDIRRASLPDRVGENAVVIESETGSKDFVFSVDGTAIASVNKEGTATIFDVSKLPPLGQGAEKATITYPLKTFTPRKGTRYMSINFIDSPEVVKAKKPLRFLLFGFNQNHSFHIWDLRQGRIVEEFHLPQGANGSALNGVSISYGTGMIVLSDVERNMFAFLHIKYPSGGIDAVAANQAEFIKSLLSQPGPAESETIGFDYVVGYSFFPGRSIISSSLLEITGEDALLDLYICHDQGATIFPVSAKTIAFGSWSKANPLTSVSTRALEAVLETVTPVVANGSKDASDFVAAPSQSQPVKKHSIVPFGAMKAKIAGATGKTPLRAATAVLAVSGTVSTPTKLKEEKENDEEKPPKEEEKSSETVALEPLTPALEEKKNKKRGVEDVSAESISKPVEKKQELEKSADGGKKPVDEEKPSGEAGTVHEIHASPVVGITVPTSGFSFRPVTAAKKKRKEILTRESANALGLPPPAADAAESSAPAPTPKESTPKEPTPKEPTAKERPVSPEKDKKSEQSPAKGRGKGKEKQKVAAADVHDRASTTEPAALSVSEETIKKFAESITKSTTAAVEKAVNSIATPDLQSLLYSSDFSKSIASNVSNAVSSEFAAAVKDVVSSAVTDAMAKQDQKLDAIIAALEEIKQREKKMDILSEVVKGLL</sequence>
<feature type="compositionally biased region" description="Basic and acidic residues" evidence="1">
    <location>
        <begin position="755"/>
        <end position="775"/>
    </location>
</feature>
<feature type="region of interest" description="Disordered" evidence="1">
    <location>
        <begin position="750"/>
        <end position="963"/>
    </location>
</feature>
<keyword evidence="4" id="KW-1185">Reference proteome</keyword>
<proteinExistence type="predicted"/>
<dbReference type="EMBL" id="KV454295">
    <property type="protein sequence ID" value="ODQ72496.1"/>
    <property type="molecule type" value="Genomic_DNA"/>
</dbReference>
<feature type="compositionally biased region" description="Low complexity" evidence="1">
    <location>
        <begin position="76"/>
        <end position="91"/>
    </location>
</feature>
<evidence type="ECO:0000256" key="1">
    <source>
        <dbReference type="SAM" id="MobiDB-lite"/>
    </source>
</evidence>
<feature type="region of interest" description="Disordered" evidence="1">
    <location>
        <begin position="49"/>
        <end position="118"/>
    </location>
</feature>
<dbReference type="InterPro" id="IPR055393">
    <property type="entry name" value="Beta-prop_EDC4L"/>
</dbReference>
<evidence type="ECO:0000313" key="4">
    <source>
        <dbReference type="Proteomes" id="UP000094385"/>
    </source>
</evidence>
<feature type="compositionally biased region" description="Low complexity" evidence="1">
    <location>
        <begin position="107"/>
        <end position="117"/>
    </location>
</feature>
<feature type="compositionally biased region" description="Basic and acidic residues" evidence="1">
    <location>
        <begin position="787"/>
        <end position="798"/>
    </location>
</feature>
<feature type="compositionally biased region" description="Low complexity" evidence="1">
    <location>
        <begin position="877"/>
        <end position="901"/>
    </location>
</feature>
<dbReference type="AlphaFoldDB" id="A0A1E3Q487"/>
<dbReference type="Gene3D" id="2.130.10.10">
    <property type="entry name" value="YVTN repeat-like/Quinoprotein amine dehydrogenase"/>
    <property type="match status" value="1"/>
</dbReference>